<name>A0A514BSY8_9GAMM</name>
<accession>A0A514BSY8</accession>
<dbReference type="Proteomes" id="UP000317199">
    <property type="component" value="Chromosome"/>
</dbReference>
<dbReference type="RefSeq" id="WP_141623475.1">
    <property type="nucleotide sequence ID" value="NZ_CP041242.1"/>
</dbReference>
<evidence type="ECO:0000313" key="1">
    <source>
        <dbReference type="EMBL" id="QDH70139.1"/>
    </source>
</evidence>
<reference evidence="1 2" key="1">
    <citation type="submission" date="2019-06" db="EMBL/GenBank/DDBJ databases">
        <title>Lysobacter alkalisoli sp. nov. isolated from saline-alkali soil.</title>
        <authorList>
            <person name="Sun J.-Q."/>
            <person name="Xu L."/>
        </authorList>
    </citation>
    <scope>NUCLEOTIDE SEQUENCE [LARGE SCALE GENOMIC DNA]</scope>
    <source>
        <strain evidence="1 2">SJ-36</strain>
    </source>
</reference>
<proteinExistence type="predicted"/>
<evidence type="ECO:0000313" key="2">
    <source>
        <dbReference type="Proteomes" id="UP000317199"/>
    </source>
</evidence>
<dbReference type="EMBL" id="CP041242">
    <property type="protein sequence ID" value="QDH70139.1"/>
    <property type="molecule type" value="Genomic_DNA"/>
</dbReference>
<gene>
    <name evidence="1" type="ORF">FKV23_08560</name>
</gene>
<protein>
    <recommendedName>
        <fullName evidence="3">FliM/FliN family flagellar motor switch protein</fullName>
    </recommendedName>
</protein>
<dbReference type="Gene3D" id="2.30.330.10">
    <property type="entry name" value="SpoA-like"/>
    <property type="match status" value="1"/>
</dbReference>
<dbReference type="InterPro" id="IPR036429">
    <property type="entry name" value="SpoA-like_sf"/>
</dbReference>
<dbReference type="AlphaFoldDB" id="A0A514BSY8"/>
<organism evidence="1 2">
    <name type="scientific">Marilutibacter alkalisoli</name>
    <dbReference type="NCBI Taxonomy" id="2591633"/>
    <lineage>
        <taxon>Bacteria</taxon>
        <taxon>Pseudomonadati</taxon>
        <taxon>Pseudomonadota</taxon>
        <taxon>Gammaproteobacteria</taxon>
        <taxon>Lysobacterales</taxon>
        <taxon>Lysobacteraceae</taxon>
        <taxon>Marilutibacter</taxon>
    </lineage>
</organism>
<evidence type="ECO:0008006" key="3">
    <source>
        <dbReference type="Google" id="ProtNLM"/>
    </source>
</evidence>
<keyword evidence="2" id="KW-1185">Reference proteome</keyword>
<dbReference type="OrthoDB" id="9902922at2"/>
<dbReference type="KEGG" id="lyj:FKV23_08560"/>
<sequence length="251" mass="27145">MNVVALRWQGASRIERLRSLVEERARQWWGEWALDQSRVPAVTVSGDRPLVRDGGEWYGIDGSSGRLFLQLPSHAFERLGCLLLGLPEPDSAGIAFGVGRRAISAAVRVLAGAQDEPRHLDHAPAPFFYAARHGAVSMTWKMDTIDLGVHLDDAMCRSLVPVTGHVAPALASRRTAILHEEVSLPVMLDLGRAGLAETLSLRPGEIVKSDVRLGAMVRVVADNGTVVLAGQLAADGDHRAIRCMGAQNQQE</sequence>